<feature type="coiled-coil region" evidence="1">
    <location>
        <begin position="878"/>
        <end position="942"/>
    </location>
</feature>
<dbReference type="OrthoDB" id="9764467at2"/>
<proteinExistence type="predicted"/>
<evidence type="ECO:0000256" key="1">
    <source>
        <dbReference type="SAM" id="Coils"/>
    </source>
</evidence>
<dbReference type="Pfam" id="PF13514">
    <property type="entry name" value="AAA_27"/>
    <property type="match status" value="1"/>
</dbReference>
<feature type="coiled-coil region" evidence="1">
    <location>
        <begin position="220"/>
        <end position="247"/>
    </location>
</feature>
<dbReference type="Gene3D" id="3.40.50.300">
    <property type="entry name" value="P-loop containing nucleotide triphosphate hydrolases"/>
    <property type="match status" value="2"/>
</dbReference>
<sequence length="1191" mass="125714">MRIERLDLIAFGPFAGLSLDFSAPGLHVVYGPNEAGKSTALRAVRDALFGIPGQSPDNHRHDYRALRIGMTLAPGGAAAGDVSDGRLSFRRRKGNKNTLLGDGDAETALPDDRLAPFLNGTTEEAFNKLHGLRLKELSEGSEELLAGGGEVGQLLFASSGGLSGLRHVREGLRKEMDELFLARGRNPTINADLRTLKELRQQTHNEGLSPTDWANRTAAIEDLRRTRDELKKEAETKRAEAARARRLRAARGTADRLTDALARQAELEEQVSADAPLRAAADRLEHLRRRAAAAAAAAEDREGLDRRAAAATASAERALRDLAPAGAAADWSPPDLSDPQRAHLAAAADAHSELARDLSDAASKRRAAAERVEELTATLADRAAISETAADALAAALRRAAALPGPAAAVKLDRQIEALTKKIAAGLARLRGFDGTAADLSAFSIPAEATLDRFAADRQTAVARLAEARGLLERCEADADDARANLAALSAAGPVPSEADLAAARQAREEVWAAVRSRLTAAGQTDSSPDGLIHRQEQATADADEAADALRAEAKQVERVAALKAEIARHEARAATARDRRAAAESAVERLDADWAAQWPALSVAPHPPAEMRSWRATAAAVEEDYSTLVELRDRRADDVAEATAAAAELAARLAEVEAGLDRGEADVEALRETLVALSWEELQDRAARARKRLDVRVGQQGVMEENLQRMEAARSEAAAAEADAKAGLAAWAADWATATAPLGLSIGGERTHDERGEPSGPNPAAVRAFLNGWGTVQGHRKDAAEARGRLAEIDAAQTRFAADAAALAGSLAPDLPPDADPAEQIALLSERLAAATERARELRDLPAEIRTLQRDLDVQRAGEEADAFLAAARAGDPDELDARAESLEAEAQDLDERRDQAITAVRDAEAALDALDTRGAAAEAEQKAQGLLAKLDDDADRYARFALADALLAAAAERHRARHQGPVLARAGRLFARLTGGSFAGLDVTLEHGDEPTLVGVRPATVAESGEEGAVTIPGETLLPPAMSDGTRDALYLALRLAGLAETASGRPVPPLIVDDALERFDDARTAAALATLAELADPASAASGNGTFGGTVQVILFTHHARVAELAAGLTNARATVHRLPTDHLPGERAEPPTPRLEPPAAAPAGPPPPRRPAVSKPDAEKRATTPPKPKPKAPADDARQTLFL</sequence>
<feature type="domain" description="YhaN AAA" evidence="3">
    <location>
        <begin position="1"/>
        <end position="213"/>
    </location>
</feature>
<dbReference type="InterPro" id="IPR038734">
    <property type="entry name" value="YhaN_AAA"/>
</dbReference>
<feature type="region of interest" description="Disordered" evidence="2">
    <location>
        <begin position="1129"/>
        <end position="1191"/>
    </location>
</feature>
<feature type="compositionally biased region" description="Pro residues" evidence="2">
    <location>
        <begin position="1138"/>
        <end position="1158"/>
    </location>
</feature>
<protein>
    <submittedName>
        <fullName evidence="4">Chromosome partition protein Smc</fullName>
    </submittedName>
</protein>
<dbReference type="SUPFAM" id="SSF52540">
    <property type="entry name" value="P-loop containing nucleoside triphosphate hydrolases"/>
    <property type="match status" value="1"/>
</dbReference>
<dbReference type="Proteomes" id="UP000318741">
    <property type="component" value="Chromosome"/>
</dbReference>
<feature type="coiled-coil region" evidence="1">
    <location>
        <begin position="640"/>
        <end position="674"/>
    </location>
</feature>
<dbReference type="InterPro" id="IPR027417">
    <property type="entry name" value="P-loop_NTPase"/>
</dbReference>
<feature type="coiled-coil region" evidence="1">
    <location>
        <begin position="533"/>
        <end position="594"/>
    </location>
</feature>
<dbReference type="KEGG" id="acaf:CA12_16880"/>
<dbReference type="EMBL" id="CP036265">
    <property type="protein sequence ID" value="QDT15603.1"/>
    <property type="molecule type" value="Genomic_DNA"/>
</dbReference>
<feature type="compositionally biased region" description="Basic and acidic residues" evidence="2">
    <location>
        <begin position="1180"/>
        <end position="1191"/>
    </location>
</feature>
<feature type="coiled-coil region" evidence="1">
    <location>
        <begin position="465"/>
        <end position="492"/>
    </location>
</feature>
<reference evidence="4 5" key="1">
    <citation type="submission" date="2019-02" db="EMBL/GenBank/DDBJ databases">
        <title>Deep-cultivation of Planctomycetes and their phenomic and genomic characterization uncovers novel biology.</title>
        <authorList>
            <person name="Wiegand S."/>
            <person name="Jogler M."/>
            <person name="Boedeker C."/>
            <person name="Pinto D."/>
            <person name="Vollmers J."/>
            <person name="Rivas-Marin E."/>
            <person name="Kohn T."/>
            <person name="Peeters S.H."/>
            <person name="Heuer A."/>
            <person name="Rast P."/>
            <person name="Oberbeckmann S."/>
            <person name="Bunk B."/>
            <person name="Jeske O."/>
            <person name="Meyerdierks A."/>
            <person name="Storesund J.E."/>
            <person name="Kallscheuer N."/>
            <person name="Luecker S."/>
            <person name="Lage O.M."/>
            <person name="Pohl T."/>
            <person name="Merkel B.J."/>
            <person name="Hornburger P."/>
            <person name="Mueller R.-W."/>
            <person name="Bruemmer F."/>
            <person name="Labrenz M."/>
            <person name="Spormann A.M."/>
            <person name="Op den Camp H."/>
            <person name="Overmann J."/>
            <person name="Amann R."/>
            <person name="Jetten M.S.M."/>
            <person name="Mascher T."/>
            <person name="Medema M.H."/>
            <person name="Devos D.P."/>
            <person name="Kaster A.-K."/>
            <person name="Ovreas L."/>
            <person name="Rohde M."/>
            <person name="Galperin M.Y."/>
            <person name="Jogler C."/>
        </authorList>
    </citation>
    <scope>NUCLEOTIDE SEQUENCE [LARGE SCALE GENOMIC DNA]</scope>
    <source>
        <strain evidence="4 5">CA12</strain>
    </source>
</reference>
<keyword evidence="1" id="KW-0175">Coiled coil</keyword>
<organism evidence="4 5">
    <name type="scientific">Alienimonas californiensis</name>
    <dbReference type="NCBI Taxonomy" id="2527989"/>
    <lineage>
        <taxon>Bacteria</taxon>
        <taxon>Pseudomonadati</taxon>
        <taxon>Planctomycetota</taxon>
        <taxon>Planctomycetia</taxon>
        <taxon>Planctomycetales</taxon>
        <taxon>Planctomycetaceae</taxon>
        <taxon>Alienimonas</taxon>
    </lineage>
</organism>
<accession>A0A517P8B5</accession>
<dbReference type="PANTHER" id="PTHR41259:SF1">
    <property type="entry name" value="DOUBLE-STRAND BREAK REPAIR RAD50 ATPASE, PUTATIVE-RELATED"/>
    <property type="match status" value="1"/>
</dbReference>
<evidence type="ECO:0000313" key="4">
    <source>
        <dbReference type="EMBL" id="QDT15603.1"/>
    </source>
</evidence>
<keyword evidence="5" id="KW-1185">Reference proteome</keyword>
<evidence type="ECO:0000256" key="2">
    <source>
        <dbReference type="SAM" id="MobiDB-lite"/>
    </source>
</evidence>
<dbReference type="AlphaFoldDB" id="A0A517P8B5"/>
<dbReference type="RefSeq" id="WP_145358515.1">
    <property type="nucleotide sequence ID" value="NZ_CP036265.1"/>
</dbReference>
<evidence type="ECO:0000259" key="3">
    <source>
        <dbReference type="Pfam" id="PF13514"/>
    </source>
</evidence>
<feature type="region of interest" description="Disordered" evidence="2">
    <location>
        <begin position="326"/>
        <end position="349"/>
    </location>
</feature>
<name>A0A517P8B5_9PLAN</name>
<gene>
    <name evidence="4" type="primary">smc_4</name>
    <name evidence="4" type="ORF">CA12_16880</name>
</gene>
<evidence type="ECO:0000313" key="5">
    <source>
        <dbReference type="Proteomes" id="UP000318741"/>
    </source>
</evidence>
<dbReference type="PANTHER" id="PTHR41259">
    <property type="entry name" value="DOUBLE-STRAND BREAK REPAIR RAD50 ATPASE, PUTATIVE-RELATED"/>
    <property type="match status" value="1"/>
</dbReference>